<dbReference type="PANTHER" id="PTHR47505">
    <property type="entry name" value="DNA UTILIZATION PROTEIN YHGH"/>
    <property type="match status" value="1"/>
</dbReference>
<evidence type="ECO:0000256" key="1">
    <source>
        <dbReference type="ARBA" id="ARBA00008007"/>
    </source>
</evidence>
<dbReference type="SUPFAM" id="SSF53271">
    <property type="entry name" value="PRTase-like"/>
    <property type="match status" value="1"/>
</dbReference>
<feature type="compositionally biased region" description="Basic residues" evidence="2">
    <location>
        <begin position="151"/>
        <end position="160"/>
    </location>
</feature>
<feature type="domain" description="Phosphoribosyltransferase" evidence="3">
    <location>
        <begin position="210"/>
        <end position="256"/>
    </location>
</feature>
<reference evidence="4 5" key="1">
    <citation type="journal article" date="2019" name="Int. J. Syst. Evol. Microbiol.">
        <title>The Global Catalogue of Microorganisms (GCM) 10K type strain sequencing project: providing services to taxonomists for standard genome sequencing and annotation.</title>
        <authorList>
            <consortium name="The Broad Institute Genomics Platform"/>
            <consortium name="The Broad Institute Genome Sequencing Center for Infectious Disease"/>
            <person name="Wu L."/>
            <person name="Ma J."/>
        </authorList>
    </citation>
    <scope>NUCLEOTIDE SEQUENCE [LARGE SCALE GENOMIC DNA]</scope>
    <source>
        <strain evidence="4 5">JCM 15313</strain>
    </source>
</reference>
<evidence type="ECO:0000313" key="4">
    <source>
        <dbReference type="EMBL" id="GAA1998271.1"/>
    </source>
</evidence>
<gene>
    <name evidence="4" type="ORF">GCM10009799_26620</name>
</gene>
<organism evidence="4 5">
    <name type="scientific">Nocardiopsis rhodophaea</name>
    <dbReference type="NCBI Taxonomy" id="280238"/>
    <lineage>
        <taxon>Bacteria</taxon>
        <taxon>Bacillati</taxon>
        <taxon>Actinomycetota</taxon>
        <taxon>Actinomycetes</taxon>
        <taxon>Streptosporangiales</taxon>
        <taxon>Nocardiopsidaceae</taxon>
        <taxon>Nocardiopsis</taxon>
    </lineage>
</organism>
<evidence type="ECO:0000259" key="3">
    <source>
        <dbReference type="Pfam" id="PF00156"/>
    </source>
</evidence>
<dbReference type="InterPro" id="IPR029057">
    <property type="entry name" value="PRTase-like"/>
</dbReference>
<dbReference type="PANTHER" id="PTHR47505:SF1">
    <property type="entry name" value="DNA UTILIZATION PROTEIN YHGH"/>
    <property type="match status" value="1"/>
</dbReference>
<sequence length="257" mass="26764">MRPVSCPAVLSSLVDLVLGERCAGCGHSGALVCATCADALDRRPWRCSARPGCPPVWAAGPYAGRGRDLLLRFKDGGVRALAAPLGRRLARAVAEAASVRGAVALVPVPARTAALRRRGFDPVALLARAAAEELGRGAPPAHSPSSDRGPPRRSRSRSAHPPHAIGSACPDPTVRHVRALLHRRRVADQVGLDRSRRWANLHGALAVRPRAVRSLTGSAVVVVDDVVTTGATLAEATRALRAAGVRVAAAAVLTERG</sequence>
<feature type="region of interest" description="Disordered" evidence="2">
    <location>
        <begin position="134"/>
        <end position="171"/>
    </location>
</feature>
<dbReference type="Proteomes" id="UP001501585">
    <property type="component" value="Unassembled WGS sequence"/>
</dbReference>
<dbReference type="InterPro" id="IPR000836">
    <property type="entry name" value="PRTase_dom"/>
</dbReference>
<accession>A0ABN2T4R3</accession>
<feature type="compositionally biased region" description="Low complexity" evidence="2">
    <location>
        <begin position="136"/>
        <end position="148"/>
    </location>
</feature>
<dbReference type="RefSeq" id="WP_344162516.1">
    <property type="nucleotide sequence ID" value="NZ_BAAAPC010000010.1"/>
</dbReference>
<evidence type="ECO:0000313" key="5">
    <source>
        <dbReference type="Proteomes" id="UP001501585"/>
    </source>
</evidence>
<comment type="caution">
    <text evidence="4">The sequence shown here is derived from an EMBL/GenBank/DDBJ whole genome shotgun (WGS) entry which is preliminary data.</text>
</comment>
<proteinExistence type="inferred from homology"/>
<evidence type="ECO:0000256" key="2">
    <source>
        <dbReference type="SAM" id="MobiDB-lite"/>
    </source>
</evidence>
<dbReference type="Gene3D" id="3.40.50.2020">
    <property type="match status" value="1"/>
</dbReference>
<name>A0ABN2T4R3_9ACTN</name>
<dbReference type="Pfam" id="PF00156">
    <property type="entry name" value="Pribosyltran"/>
    <property type="match status" value="1"/>
</dbReference>
<dbReference type="InterPro" id="IPR051910">
    <property type="entry name" value="ComF/GntX_DNA_util-trans"/>
</dbReference>
<dbReference type="EMBL" id="BAAAPC010000010">
    <property type="protein sequence ID" value="GAA1998271.1"/>
    <property type="molecule type" value="Genomic_DNA"/>
</dbReference>
<comment type="similarity">
    <text evidence="1">Belongs to the ComF/GntX family.</text>
</comment>
<protein>
    <recommendedName>
        <fullName evidence="3">Phosphoribosyltransferase domain-containing protein</fullName>
    </recommendedName>
</protein>
<keyword evidence="5" id="KW-1185">Reference proteome</keyword>